<dbReference type="SUPFAM" id="SSF48008">
    <property type="entry name" value="GntR ligand-binding domain-like"/>
    <property type="match status" value="1"/>
</dbReference>
<proteinExistence type="predicted"/>
<keyword evidence="1" id="KW-0805">Transcription regulation</keyword>
<evidence type="ECO:0000256" key="1">
    <source>
        <dbReference type="ARBA" id="ARBA00023015"/>
    </source>
</evidence>
<dbReference type="PANTHER" id="PTHR43537">
    <property type="entry name" value="TRANSCRIPTIONAL REGULATOR, GNTR FAMILY"/>
    <property type="match status" value="1"/>
</dbReference>
<dbReference type="CDD" id="cd07377">
    <property type="entry name" value="WHTH_GntR"/>
    <property type="match status" value="1"/>
</dbReference>
<dbReference type="InterPro" id="IPR036390">
    <property type="entry name" value="WH_DNA-bd_sf"/>
</dbReference>
<protein>
    <submittedName>
        <fullName evidence="5">FCD domain-containing protein</fullName>
    </submittedName>
</protein>
<name>A0ABU3SE48_9HYPH</name>
<keyword evidence="6" id="KW-1185">Reference proteome</keyword>
<feature type="domain" description="HTH gntR-type" evidence="4">
    <location>
        <begin position="10"/>
        <end position="78"/>
    </location>
</feature>
<dbReference type="PROSITE" id="PS50949">
    <property type="entry name" value="HTH_GNTR"/>
    <property type="match status" value="1"/>
</dbReference>
<dbReference type="Proteomes" id="UP001254257">
    <property type="component" value="Unassembled WGS sequence"/>
</dbReference>
<evidence type="ECO:0000256" key="3">
    <source>
        <dbReference type="ARBA" id="ARBA00023163"/>
    </source>
</evidence>
<dbReference type="SUPFAM" id="SSF46785">
    <property type="entry name" value="Winged helix' DNA-binding domain"/>
    <property type="match status" value="1"/>
</dbReference>
<sequence length="231" mass="25275">MDQKVAAPTDAALSGVLTQLYGFLAAARLPDDGRLPPERELAELLGVKRTELRKGLAALEREGQLWRHVGKGTFVGPRPPQLADISDLAQRCNPIQVMKARIALEPELARLAAVNATAAEIGTLAELNAACRASATWREYEAYDARFHHEIAEAAHNPILLALFETLNAVRRAVTWGRPRPSLSSPPADHHSFDDHARIVDAIAHREPAAAAEAVRRHLQNVEDRLIGRSP</sequence>
<dbReference type="Gene3D" id="1.20.120.530">
    <property type="entry name" value="GntR ligand-binding domain-like"/>
    <property type="match status" value="1"/>
</dbReference>
<dbReference type="PRINTS" id="PR00035">
    <property type="entry name" value="HTHGNTR"/>
</dbReference>
<evidence type="ECO:0000256" key="2">
    <source>
        <dbReference type="ARBA" id="ARBA00023125"/>
    </source>
</evidence>
<dbReference type="InterPro" id="IPR008920">
    <property type="entry name" value="TF_FadR/GntR_C"/>
</dbReference>
<dbReference type="Pfam" id="PF00392">
    <property type="entry name" value="GntR"/>
    <property type="match status" value="1"/>
</dbReference>
<comment type="caution">
    <text evidence="5">The sequence shown here is derived from an EMBL/GenBank/DDBJ whole genome shotgun (WGS) entry which is preliminary data.</text>
</comment>
<reference evidence="5 6" key="1">
    <citation type="submission" date="2023-09" db="EMBL/GenBank/DDBJ databases">
        <title>Whole genome shotgun sequencing (WGS) of Bosea sp. ZW T0_25, isolated from stored onions (Allium cepa).</title>
        <authorList>
            <person name="Stoll D.A."/>
            <person name="Huch M."/>
        </authorList>
    </citation>
    <scope>NUCLEOTIDE SEQUENCE [LARGE SCALE GENOMIC DNA]</scope>
    <source>
        <strain evidence="5 6">ZW T0_25</strain>
    </source>
</reference>
<keyword evidence="2" id="KW-0238">DNA-binding</keyword>
<dbReference type="RefSeq" id="WP_316020783.1">
    <property type="nucleotide sequence ID" value="NZ_JAWDID010000056.1"/>
</dbReference>
<dbReference type="PANTHER" id="PTHR43537:SF5">
    <property type="entry name" value="UXU OPERON TRANSCRIPTIONAL REGULATOR"/>
    <property type="match status" value="1"/>
</dbReference>
<gene>
    <name evidence="5" type="ORF">RKE40_24335</name>
</gene>
<dbReference type="InterPro" id="IPR000524">
    <property type="entry name" value="Tscrpt_reg_HTH_GntR"/>
</dbReference>
<dbReference type="InterPro" id="IPR011711">
    <property type="entry name" value="GntR_C"/>
</dbReference>
<dbReference type="Gene3D" id="1.10.10.10">
    <property type="entry name" value="Winged helix-like DNA-binding domain superfamily/Winged helix DNA-binding domain"/>
    <property type="match status" value="1"/>
</dbReference>
<dbReference type="SMART" id="SM00895">
    <property type="entry name" value="FCD"/>
    <property type="match status" value="1"/>
</dbReference>
<dbReference type="SMART" id="SM00345">
    <property type="entry name" value="HTH_GNTR"/>
    <property type="match status" value="1"/>
</dbReference>
<accession>A0ABU3SE48</accession>
<organism evidence="5 6">
    <name type="scientific">Bosea rubneri</name>
    <dbReference type="NCBI Taxonomy" id="3075434"/>
    <lineage>
        <taxon>Bacteria</taxon>
        <taxon>Pseudomonadati</taxon>
        <taxon>Pseudomonadota</taxon>
        <taxon>Alphaproteobacteria</taxon>
        <taxon>Hyphomicrobiales</taxon>
        <taxon>Boseaceae</taxon>
        <taxon>Bosea</taxon>
    </lineage>
</organism>
<keyword evidence="3" id="KW-0804">Transcription</keyword>
<dbReference type="EMBL" id="JAWDID010000056">
    <property type="protein sequence ID" value="MDU0343037.1"/>
    <property type="molecule type" value="Genomic_DNA"/>
</dbReference>
<evidence type="ECO:0000259" key="4">
    <source>
        <dbReference type="PROSITE" id="PS50949"/>
    </source>
</evidence>
<dbReference type="Pfam" id="PF07729">
    <property type="entry name" value="FCD"/>
    <property type="match status" value="1"/>
</dbReference>
<dbReference type="InterPro" id="IPR036388">
    <property type="entry name" value="WH-like_DNA-bd_sf"/>
</dbReference>
<evidence type="ECO:0000313" key="6">
    <source>
        <dbReference type="Proteomes" id="UP001254257"/>
    </source>
</evidence>
<evidence type="ECO:0000313" key="5">
    <source>
        <dbReference type="EMBL" id="MDU0343037.1"/>
    </source>
</evidence>